<evidence type="ECO:0000256" key="1">
    <source>
        <dbReference type="SAM" id="MobiDB-lite"/>
    </source>
</evidence>
<sequence>MLGLRRAVVNWKIEHMSHGSKIKDCHLVSKTPRTVDGKEKNKGKPLGDHRSVDDKDTRIREIECSSCRFGRQNGKVSKLPGLRI</sequence>
<comment type="caution">
    <text evidence="2">The sequence shown here is derived from an EMBL/GenBank/DDBJ whole genome shotgun (WGS) entry which is preliminary data.</text>
</comment>
<accession>A0A540LM87</accession>
<name>A0A540LM87_MALBA</name>
<feature type="region of interest" description="Disordered" evidence="1">
    <location>
        <begin position="33"/>
        <end position="54"/>
    </location>
</feature>
<protein>
    <submittedName>
        <fullName evidence="2">Uncharacterized protein</fullName>
    </submittedName>
</protein>
<organism evidence="2 3">
    <name type="scientific">Malus baccata</name>
    <name type="common">Siberian crab apple</name>
    <name type="synonym">Pyrus baccata</name>
    <dbReference type="NCBI Taxonomy" id="106549"/>
    <lineage>
        <taxon>Eukaryota</taxon>
        <taxon>Viridiplantae</taxon>
        <taxon>Streptophyta</taxon>
        <taxon>Embryophyta</taxon>
        <taxon>Tracheophyta</taxon>
        <taxon>Spermatophyta</taxon>
        <taxon>Magnoliopsida</taxon>
        <taxon>eudicotyledons</taxon>
        <taxon>Gunneridae</taxon>
        <taxon>Pentapetalae</taxon>
        <taxon>rosids</taxon>
        <taxon>fabids</taxon>
        <taxon>Rosales</taxon>
        <taxon>Rosaceae</taxon>
        <taxon>Amygdaloideae</taxon>
        <taxon>Maleae</taxon>
        <taxon>Malus</taxon>
    </lineage>
</organism>
<gene>
    <name evidence="2" type="ORF">C1H46_026945</name>
</gene>
<reference evidence="2 3" key="1">
    <citation type="journal article" date="2019" name="G3 (Bethesda)">
        <title>Sequencing of a Wild Apple (Malus baccata) Genome Unravels the Differences Between Cultivated and Wild Apple Species Regarding Disease Resistance and Cold Tolerance.</title>
        <authorList>
            <person name="Chen X."/>
        </authorList>
    </citation>
    <scope>NUCLEOTIDE SEQUENCE [LARGE SCALE GENOMIC DNA]</scope>
    <source>
        <strain evidence="3">cv. Shandingzi</strain>
        <tissue evidence="2">Leaves</tissue>
    </source>
</reference>
<evidence type="ECO:0000313" key="2">
    <source>
        <dbReference type="EMBL" id="TQD87528.1"/>
    </source>
</evidence>
<dbReference type="AlphaFoldDB" id="A0A540LM87"/>
<proteinExistence type="predicted"/>
<dbReference type="EMBL" id="VIEB01000534">
    <property type="protein sequence ID" value="TQD87528.1"/>
    <property type="molecule type" value="Genomic_DNA"/>
</dbReference>
<keyword evidence="3" id="KW-1185">Reference proteome</keyword>
<evidence type="ECO:0000313" key="3">
    <source>
        <dbReference type="Proteomes" id="UP000315295"/>
    </source>
</evidence>
<dbReference type="Proteomes" id="UP000315295">
    <property type="component" value="Unassembled WGS sequence"/>
</dbReference>